<evidence type="ECO:0000313" key="4">
    <source>
        <dbReference type="EMBL" id="KAK1441823.1"/>
    </source>
</evidence>
<comment type="caution">
    <text evidence="4">The sequence shown here is derived from an EMBL/GenBank/DDBJ whole genome shotgun (WGS) entry which is preliminary data.</text>
</comment>
<evidence type="ECO:0000256" key="1">
    <source>
        <dbReference type="PROSITE-ProRule" id="PRU00024"/>
    </source>
</evidence>
<organism evidence="4 5">
    <name type="scientific">Babesia gibsoni</name>
    <dbReference type="NCBI Taxonomy" id="33632"/>
    <lineage>
        <taxon>Eukaryota</taxon>
        <taxon>Sar</taxon>
        <taxon>Alveolata</taxon>
        <taxon>Apicomplexa</taxon>
        <taxon>Aconoidasida</taxon>
        <taxon>Piroplasmida</taxon>
        <taxon>Babesiidae</taxon>
        <taxon>Babesia</taxon>
    </lineage>
</organism>
<dbReference type="InterPro" id="IPR047153">
    <property type="entry name" value="TRIM45/56/19-like"/>
</dbReference>
<sequence>MVENVLRGIVNHGIDLSRMIKTDGTDLFSTYATAPKGRMPHLQDSVVDAFGRVLDIFERPYNLRKPEFDVTGLKPSRQVDLAESQKDKEVEIKPPPRPHVNEDIHVNYLADFTRAQYNAIHKPVTKDEDGIPLMPAVERKIMGMSASPCEAETRLCSECYISLATVRCYNCATHFCAVCAIQQHSEGIYTSHKLVTSTSGKEAKLNVTDALEGKLSYGELAAGPTGSHVGNLSKDLTIQIRQGEAAYPTYESCTVHVGNALRFACVKCHLLPVCEVCSTEAHAGSDHKIVEIETAVAEVKELLAECLSSVVRRHNDLSLFLPELKQLSHTSNVGLKNATRSVRSGIQRCVDALKLKKTLGLQEIENMQRIGSAALNRMMHASGTLNKYLKGCITQLEAINGMTNAGMALNMFVDLRSIYEKLLFTDEEIPDLILEIPHWKLHSGNIPNLLAEKETRIHAGMAKIAGLATHLRTKVQDSVSNIEKVSGGAFLPEDRRMLDKPYRHADRRTRGVGPALNIPGAENTLDMITHSQLKGMFLRRDSQRCAWRQRAVYLCGHRLFVLDSDFYAEDAPIESSIDLTAVTIRSFDDEEVLPVTKLQRMGHPHGFEVTEHSGRAMRYWLFTCESRNTVMLWITKISHEIKRIQRDREMALLTKEQKEKMGAVPLQETEAAATLQALHKPNCEPKVSGFVADPAGEHKTCDETHEDDCIYDELNFQAVMESLKKFKDESNSLYNKCFPGDKKVDAGPWVVERVTNHAAGIPHSMSATSGETPITDRSQSSRFVRGESISAGRYAMPEVVSQRSNSITPRDTVFSARQVKIPDSLPEFKYAPEVKSPRTIHKMFSDLARRARKEKECDILDQY</sequence>
<evidence type="ECO:0000259" key="3">
    <source>
        <dbReference type="PROSITE" id="PS50119"/>
    </source>
</evidence>
<keyword evidence="1" id="KW-0862">Zinc</keyword>
<name>A0AAD8LI51_BABGI</name>
<accession>A0AAD8LI51</accession>
<dbReference type="GO" id="GO:0061630">
    <property type="term" value="F:ubiquitin protein ligase activity"/>
    <property type="evidence" value="ECO:0007669"/>
    <property type="project" value="TreeGrafter"/>
</dbReference>
<protein>
    <recommendedName>
        <fullName evidence="6">PH domain-containing protein</fullName>
    </recommendedName>
</protein>
<gene>
    <name evidence="4" type="ORF">BgAZ_501550</name>
</gene>
<dbReference type="Gene3D" id="3.30.160.60">
    <property type="entry name" value="Classic Zinc Finger"/>
    <property type="match status" value="1"/>
</dbReference>
<dbReference type="SUPFAM" id="SSF50729">
    <property type="entry name" value="PH domain-like"/>
    <property type="match status" value="1"/>
</dbReference>
<evidence type="ECO:0000313" key="5">
    <source>
        <dbReference type="Proteomes" id="UP001230268"/>
    </source>
</evidence>
<dbReference type="CDD" id="cd19757">
    <property type="entry name" value="Bbox1"/>
    <property type="match status" value="1"/>
</dbReference>
<dbReference type="SMART" id="SM00233">
    <property type="entry name" value="PH"/>
    <property type="match status" value="1"/>
</dbReference>
<dbReference type="PROSITE" id="PS50003">
    <property type="entry name" value="PH_DOMAIN"/>
    <property type="match status" value="1"/>
</dbReference>
<dbReference type="EMBL" id="JAVEPI010000005">
    <property type="protein sequence ID" value="KAK1441823.1"/>
    <property type="molecule type" value="Genomic_DNA"/>
</dbReference>
<evidence type="ECO:0000259" key="2">
    <source>
        <dbReference type="PROSITE" id="PS50003"/>
    </source>
</evidence>
<keyword evidence="1" id="KW-0863">Zinc-finger</keyword>
<dbReference type="InterPro" id="IPR000315">
    <property type="entry name" value="Znf_B-box"/>
</dbReference>
<feature type="domain" description="B box-type" evidence="3">
    <location>
        <begin position="151"/>
        <end position="197"/>
    </location>
</feature>
<dbReference type="SUPFAM" id="SSF57845">
    <property type="entry name" value="B-box zinc-binding domain"/>
    <property type="match status" value="1"/>
</dbReference>
<keyword evidence="1" id="KW-0479">Metal-binding</keyword>
<dbReference type="AlphaFoldDB" id="A0AAD8LI51"/>
<dbReference type="Gene3D" id="2.30.29.30">
    <property type="entry name" value="Pleckstrin-homology domain (PH domain)/Phosphotyrosine-binding domain (PTB)"/>
    <property type="match status" value="1"/>
</dbReference>
<dbReference type="InterPro" id="IPR001849">
    <property type="entry name" value="PH_domain"/>
</dbReference>
<dbReference type="Proteomes" id="UP001230268">
    <property type="component" value="Unassembled WGS sequence"/>
</dbReference>
<dbReference type="CDD" id="cd00821">
    <property type="entry name" value="PH"/>
    <property type="match status" value="1"/>
</dbReference>
<keyword evidence="5" id="KW-1185">Reference proteome</keyword>
<feature type="domain" description="PH" evidence="2">
    <location>
        <begin position="530"/>
        <end position="642"/>
    </location>
</feature>
<proteinExistence type="predicted"/>
<dbReference type="PROSITE" id="PS50119">
    <property type="entry name" value="ZF_BBOX"/>
    <property type="match status" value="1"/>
</dbReference>
<reference evidence="4" key="1">
    <citation type="submission" date="2023-08" db="EMBL/GenBank/DDBJ databases">
        <title>Draft sequence of the Babesia gibsoni genome.</title>
        <authorList>
            <person name="Yamagishi J.Y."/>
            <person name="Xuan X.X."/>
        </authorList>
    </citation>
    <scope>NUCLEOTIDE SEQUENCE</scope>
    <source>
        <strain evidence="4">Azabu</strain>
    </source>
</reference>
<dbReference type="InterPro" id="IPR011993">
    <property type="entry name" value="PH-like_dom_sf"/>
</dbReference>
<evidence type="ECO:0008006" key="6">
    <source>
        <dbReference type="Google" id="ProtNLM"/>
    </source>
</evidence>
<dbReference type="GO" id="GO:0008270">
    <property type="term" value="F:zinc ion binding"/>
    <property type="evidence" value="ECO:0007669"/>
    <property type="project" value="UniProtKB-KW"/>
</dbReference>
<dbReference type="PANTHER" id="PTHR25462:SF296">
    <property type="entry name" value="MEIOTIC P26, ISOFORM F"/>
    <property type="match status" value="1"/>
</dbReference>
<dbReference type="PANTHER" id="PTHR25462">
    <property type="entry name" value="BONUS, ISOFORM C-RELATED"/>
    <property type="match status" value="1"/>
</dbReference>
<dbReference type="Pfam" id="PF00169">
    <property type="entry name" value="PH"/>
    <property type="match status" value="1"/>
</dbReference>